<dbReference type="SUPFAM" id="SSF51556">
    <property type="entry name" value="Metallo-dependent hydrolases"/>
    <property type="match status" value="1"/>
</dbReference>
<dbReference type="eggNOG" id="COG1574">
    <property type="taxonomic scope" value="Bacteria"/>
</dbReference>
<dbReference type="AlphaFoldDB" id="X5DVN6"/>
<dbReference type="HOGENOM" id="CLU_009942_2_0_11"/>
<dbReference type="Pfam" id="PF07969">
    <property type="entry name" value="Amidohydro_3"/>
    <property type="match status" value="1"/>
</dbReference>
<dbReference type="Gene3D" id="3.10.310.70">
    <property type="match status" value="1"/>
</dbReference>
<reference evidence="2 3" key="1">
    <citation type="journal article" date="2015" name="Int. J. Syst. Evol. Microbiol.">
        <title>Revisiting Corynebacterium glyciniphilum (ex Kubota et al., 1972) sp. nov., nom. rev., isolated from putrefied banana.</title>
        <authorList>
            <person name="Al-Dilaimi A."/>
            <person name="Bednarz H."/>
            <person name="Lomker A."/>
            <person name="Niehaus K."/>
            <person name="Kalinowski J."/>
            <person name="Ruckert C."/>
        </authorList>
    </citation>
    <scope>NUCLEOTIDE SEQUENCE [LARGE SCALE GENOMIC DNA]</scope>
    <source>
        <strain evidence="2">AJ 3170</strain>
    </source>
</reference>
<feature type="domain" description="Amidohydrolase 3" evidence="1">
    <location>
        <begin position="50"/>
        <end position="543"/>
    </location>
</feature>
<dbReference type="CDD" id="cd01300">
    <property type="entry name" value="YtcJ_like"/>
    <property type="match status" value="1"/>
</dbReference>
<dbReference type="STRING" id="1404245.CGLY_11335"/>
<proteinExistence type="predicted"/>
<dbReference type="PANTHER" id="PTHR22642">
    <property type="entry name" value="IMIDAZOLONEPROPIONASE"/>
    <property type="match status" value="1"/>
</dbReference>
<evidence type="ECO:0000259" key="1">
    <source>
        <dbReference type="Pfam" id="PF07969"/>
    </source>
</evidence>
<dbReference type="EMBL" id="CP006842">
    <property type="protein sequence ID" value="AHW64712.1"/>
    <property type="molecule type" value="Genomic_DNA"/>
</dbReference>
<dbReference type="SUPFAM" id="SSF51338">
    <property type="entry name" value="Composite domain of metallo-dependent hydrolases"/>
    <property type="match status" value="1"/>
</dbReference>
<evidence type="ECO:0000313" key="3">
    <source>
        <dbReference type="Proteomes" id="UP000023703"/>
    </source>
</evidence>
<keyword evidence="2" id="KW-0378">Hydrolase</keyword>
<dbReference type="InterPro" id="IPR011059">
    <property type="entry name" value="Metal-dep_hydrolase_composite"/>
</dbReference>
<dbReference type="PANTHER" id="PTHR22642:SF2">
    <property type="entry name" value="PROTEIN LONG AFTER FAR-RED 3"/>
    <property type="match status" value="1"/>
</dbReference>
<dbReference type="Proteomes" id="UP000023703">
    <property type="component" value="Chromosome"/>
</dbReference>
<dbReference type="InterPro" id="IPR032466">
    <property type="entry name" value="Metal_Hydrolase"/>
</dbReference>
<sequence>MPLRPDTVIENATIITGDPNRPYASRVGLWNGVILGVDDDLDTLDEPAHVIDAAGATLLPGFNDVHAHSVWFGQTLMEADLGACRTSEEVYRALGERVKDAGAEWVIASNFHPLALQDGPLRIDRLDDIGDGRPVVIKHNSGHALTVSSEALRRAGIALDHPDQPDGGEIRVDEHGRPTGLLDENAMRPVQALLQPESETLITRALDLATSRYVSEGLTSVTDAGIAGGWIGHSPREFGAYQTARDKRLLSTRMQTMITIDALHDVAGAPEDATVRSLSAGVRTGVGDEWLQIGPAKIFTDGSLIGSTAAMSQDYHHCTHHRGYFQGDPELMRDHALEAAAGGWSLAMHAIGDAAVDYAVDVIGEARRRFGVPRMPHRIEHGGVVRDDQLAAIAGVDAVLVPQPRFIAEFGDAMIDKLGPDRSLLSYPGQRVLDAGVVLPGSSDRPVAGGAPLSVIQAFVERCTESGQDYGPADRITAAQAVHAYTVGSAQATGWAGRKGQIIPGQLADLVVLGQDPTDPGTDPSEIADIPVLATVVGGETVFGDEHWTTLSPAHKETLL</sequence>
<dbReference type="OrthoDB" id="3173428at2"/>
<accession>X5DVN6</accession>
<keyword evidence="3" id="KW-1185">Reference proteome</keyword>
<dbReference type="Gene3D" id="2.30.40.10">
    <property type="entry name" value="Urease, subunit C, domain 1"/>
    <property type="match status" value="1"/>
</dbReference>
<evidence type="ECO:0000313" key="2">
    <source>
        <dbReference type="EMBL" id="AHW64712.1"/>
    </source>
</evidence>
<organism evidence="2 3">
    <name type="scientific">Corynebacterium glyciniphilum AJ 3170</name>
    <dbReference type="NCBI Taxonomy" id="1404245"/>
    <lineage>
        <taxon>Bacteria</taxon>
        <taxon>Bacillati</taxon>
        <taxon>Actinomycetota</taxon>
        <taxon>Actinomycetes</taxon>
        <taxon>Mycobacteriales</taxon>
        <taxon>Corynebacteriaceae</taxon>
        <taxon>Corynebacterium</taxon>
    </lineage>
</organism>
<dbReference type="RefSeq" id="WP_052540107.1">
    <property type="nucleotide sequence ID" value="NZ_CP006842.1"/>
</dbReference>
<dbReference type="GO" id="GO:0016810">
    <property type="term" value="F:hydrolase activity, acting on carbon-nitrogen (but not peptide) bonds"/>
    <property type="evidence" value="ECO:0007669"/>
    <property type="project" value="InterPro"/>
</dbReference>
<dbReference type="KEGG" id="cgy:CGLY_11335"/>
<dbReference type="InterPro" id="IPR013108">
    <property type="entry name" value="Amidohydro_3"/>
</dbReference>
<dbReference type="InterPro" id="IPR033932">
    <property type="entry name" value="YtcJ-like"/>
</dbReference>
<gene>
    <name evidence="2" type="ORF">CGLY_11335</name>
</gene>
<name>X5DVN6_9CORY</name>
<protein>
    <submittedName>
        <fullName evidence="2">Amidohydrolase family protein</fullName>
    </submittedName>
</protein>
<dbReference type="Gene3D" id="3.20.20.140">
    <property type="entry name" value="Metal-dependent hydrolases"/>
    <property type="match status" value="1"/>
</dbReference>